<feature type="transmembrane region" description="Helical" evidence="1">
    <location>
        <begin position="163"/>
        <end position="185"/>
    </location>
</feature>
<keyword evidence="3" id="KW-1185">Reference proteome</keyword>
<evidence type="ECO:0000313" key="3">
    <source>
        <dbReference type="Proteomes" id="UP001596105"/>
    </source>
</evidence>
<comment type="caution">
    <text evidence="2">The sequence shown here is derived from an EMBL/GenBank/DDBJ whole genome shotgun (WGS) entry which is preliminary data.</text>
</comment>
<organism evidence="2 3">
    <name type="scientific">Cohnella suwonensis</name>
    <dbReference type="NCBI Taxonomy" id="696072"/>
    <lineage>
        <taxon>Bacteria</taxon>
        <taxon>Bacillati</taxon>
        <taxon>Bacillota</taxon>
        <taxon>Bacilli</taxon>
        <taxon>Bacillales</taxon>
        <taxon>Paenibacillaceae</taxon>
        <taxon>Cohnella</taxon>
    </lineage>
</organism>
<dbReference type="EMBL" id="JBHSMH010000082">
    <property type="protein sequence ID" value="MFC5470973.1"/>
    <property type="molecule type" value="Genomic_DNA"/>
</dbReference>
<proteinExistence type="predicted"/>
<reference evidence="3" key="1">
    <citation type="journal article" date="2019" name="Int. J. Syst. Evol. Microbiol.">
        <title>The Global Catalogue of Microorganisms (GCM) 10K type strain sequencing project: providing services to taxonomists for standard genome sequencing and annotation.</title>
        <authorList>
            <consortium name="The Broad Institute Genomics Platform"/>
            <consortium name="The Broad Institute Genome Sequencing Center for Infectious Disease"/>
            <person name="Wu L."/>
            <person name="Ma J."/>
        </authorList>
    </citation>
    <scope>NUCLEOTIDE SEQUENCE [LARGE SCALE GENOMIC DNA]</scope>
    <source>
        <strain evidence="3">CCUG 57113</strain>
    </source>
</reference>
<accession>A0ABW0LZ04</accession>
<feature type="transmembrane region" description="Helical" evidence="1">
    <location>
        <begin position="272"/>
        <end position="288"/>
    </location>
</feature>
<feature type="transmembrane region" description="Helical" evidence="1">
    <location>
        <begin position="338"/>
        <end position="358"/>
    </location>
</feature>
<sequence length="426" mass="49392">MNRFSKIWGGNSLDSNKLTRDSMVTFHDLAIRRENDAEALVGRTDINRYVIIPDIGARIIERLRQKKTAADIERELLAEDPEPVDVMGFIEELLYDYEFIHRIDGVIVSPPAERKGHFDWIPSRLGSIWFHPKVYVCAASLLLLTIGWIAFHPSYLPTVPDFFVLHSLSLNITLALAIAWILLFVHELAHVTAARSLGVICRIGLGHRFVFPVAETDMTGIILTPREHRYRAYLAGMLVDAVLFSAGVWIQVFHHGGWFALDPQSMGIIRMVHFHLLQLLLFQFLFFMKTDLYYVITTCWRVEHLLEHTHVFLRRLIRKPRTMDQEDWGNVPEREKRLIYGYAGFFLIGMALSFLWFIRYYVPLAYSFCMAAADRLREFPVGSWPWADALLLLVMCLVPFGVLGYSWLAKLRRMRVGKEVRTHEEN</sequence>
<keyword evidence="1" id="KW-0472">Membrane</keyword>
<keyword evidence="1" id="KW-0812">Transmembrane</keyword>
<feature type="transmembrane region" description="Helical" evidence="1">
    <location>
        <begin position="389"/>
        <end position="408"/>
    </location>
</feature>
<feature type="transmembrane region" description="Helical" evidence="1">
    <location>
        <begin position="134"/>
        <end position="151"/>
    </location>
</feature>
<evidence type="ECO:0000256" key="1">
    <source>
        <dbReference type="SAM" id="Phobius"/>
    </source>
</evidence>
<gene>
    <name evidence="2" type="ORF">ACFPPD_19990</name>
</gene>
<evidence type="ECO:0008006" key="4">
    <source>
        <dbReference type="Google" id="ProtNLM"/>
    </source>
</evidence>
<protein>
    <recommendedName>
        <fullName evidence="4">PqqD family protein</fullName>
    </recommendedName>
</protein>
<evidence type="ECO:0000313" key="2">
    <source>
        <dbReference type="EMBL" id="MFC5470973.1"/>
    </source>
</evidence>
<dbReference type="Proteomes" id="UP001596105">
    <property type="component" value="Unassembled WGS sequence"/>
</dbReference>
<feature type="transmembrane region" description="Helical" evidence="1">
    <location>
        <begin position="232"/>
        <end position="252"/>
    </location>
</feature>
<name>A0ABW0LZ04_9BACL</name>
<dbReference type="RefSeq" id="WP_209748140.1">
    <property type="nucleotide sequence ID" value="NZ_JBHSMH010000082.1"/>
</dbReference>
<keyword evidence="1" id="KW-1133">Transmembrane helix</keyword>